<proteinExistence type="inferred from homology"/>
<sequence length="287" mass="32382">MGGNKMGYSIFEKTMADMTWQEVEKASKENQIVLFPLGVIEEHGPHLPLGTDSYWSYASCKCILEELNNKGQQALIVPPYYWGINHCTGGFPGTFSVRPETMKAVLMDIFNNLHDWGFHNIFCNNCHGDVIHIRAILDAIKTGRNEFGLNIRILVDFYDLSRIGLKGDEDFILVLNPEYPEEFYAGMDKSEIGLFDIHAGGYETAFIKHYFSELVNEEVAKNLKSTSLTNKELEQWGRGGEATRTLVPLGYAGNPAGYKNIVNLDCIEKFTVEYTVKRIMESLNGKA</sequence>
<dbReference type="GO" id="GO:0009231">
    <property type="term" value="P:riboflavin biosynthetic process"/>
    <property type="evidence" value="ECO:0007669"/>
    <property type="project" value="TreeGrafter"/>
</dbReference>
<evidence type="ECO:0000256" key="4">
    <source>
        <dbReference type="ARBA" id="ARBA00022833"/>
    </source>
</evidence>
<dbReference type="InterPro" id="IPR003785">
    <property type="entry name" value="Creatininase/forma_Hydrolase"/>
</dbReference>
<evidence type="ECO:0000256" key="2">
    <source>
        <dbReference type="ARBA" id="ARBA00022723"/>
    </source>
</evidence>
<dbReference type="GO" id="GO:0016811">
    <property type="term" value="F:hydrolase activity, acting on carbon-nitrogen (but not peptide) bonds, in linear amides"/>
    <property type="evidence" value="ECO:0007669"/>
    <property type="project" value="TreeGrafter"/>
</dbReference>
<evidence type="ECO:0000256" key="3">
    <source>
        <dbReference type="ARBA" id="ARBA00022801"/>
    </source>
</evidence>
<accession>A0A3D2X8Y2</accession>
<dbReference type="EMBL" id="DPVV01000480">
    <property type="protein sequence ID" value="HCL03571.1"/>
    <property type="molecule type" value="Genomic_DNA"/>
</dbReference>
<comment type="similarity">
    <text evidence="5">Belongs to the creatininase superfamily.</text>
</comment>
<reference evidence="6 7" key="1">
    <citation type="journal article" date="2018" name="Nat. Biotechnol.">
        <title>A standardized bacterial taxonomy based on genome phylogeny substantially revises the tree of life.</title>
        <authorList>
            <person name="Parks D.H."/>
            <person name="Chuvochina M."/>
            <person name="Waite D.W."/>
            <person name="Rinke C."/>
            <person name="Skarshewski A."/>
            <person name="Chaumeil P.A."/>
            <person name="Hugenholtz P."/>
        </authorList>
    </citation>
    <scope>NUCLEOTIDE SEQUENCE [LARGE SCALE GENOMIC DNA]</scope>
    <source>
        <strain evidence="6">UBA11728</strain>
    </source>
</reference>
<organism evidence="6 7">
    <name type="scientific">Lachnoclostridium phytofermentans</name>
    <dbReference type="NCBI Taxonomy" id="66219"/>
    <lineage>
        <taxon>Bacteria</taxon>
        <taxon>Bacillati</taxon>
        <taxon>Bacillota</taxon>
        <taxon>Clostridia</taxon>
        <taxon>Lachnospirales</taxon>
        <taxon>Lachnospiraceae</taxon>
    </lineage>
</organism>
<evidence type="ECO:0000313" key="7">
    <source>
        <dbReference type="Proteomes" id="UP000262969"/>
    </source>
</evidence>
<comment type="caution">
    <text evidence="6">The sequence shown here is derived from an EMBL/GenBank/DDBJ whole genome shotgun (WGS) entry which is preliminary data.</text>
</comment>
<dbReference type="Gene3D" id="3.40.50.10310">
    <property type="entry name" value="Creatininase"/>
    <property type="match status" value="1"/>
</dbReference>
<dbReference type="Proteomes" id="UP000262969">
    <property type="component" value="Unassembled WGS sequence"/>
</dbReference>
<dbReference type="PANTHER" id="PTHR35005:SF1">
    <property type="entry name" value="2-AMINO-5-FORMYLAMINO-6-RIBOSYLAMINOPYRIMIDIN-4(3H)-ONE 5'-MONOPHOSPHATE DEFORMYLASE"/>
    <property type="match status" value="1"/>
</dbReference>
<dbReference type="Pfam" id="PF02633">
    <property type="entry name" value="Creatininase"/>
    <property type="match status" value="1"/>
</dbReference>
<evidence type="ECO:0000313" key="6">
    <source>
        <dbReference type="EMBL" id="HCL03571.1"/>
    </source>
</evidence>
<keyword evidence="2" id="KW-0479">Metal-binding</keyword>
<dbReference type="PANTHER" id="PTHR35005">
    <property type="entry name" value="3-DEHYDRO-SCYLLO-INOSOSE HYDROLASE"/>
    <property type="match status" value="1"/>
</dbReference>
<name>A0A3D2X8Y2_9FIRM</name>
<dbReference type="AlphaFoldDB" id="A0A3D2X8Y2"/>
<gene>
    <name evidence="6" type="ORF">DHW61_14375</name>
</gene>
<evidence type="ECO:0000256" key="1">
    <source>
        <dbReference type="ARBA" id="ARBA00001947"/>
    </source>
</evidence>
<keyword evidence="4" id="KW-0862">Zinc</keyword>
<dbReference type="SUPFAM" id="SSF102215">
    <property type="entry name" value="Creatininase"/>
    <property type="match status" value="1"/>
</dbReference>
<keyword evidence="3" id="KW-0378">Hydrolase</keyword>
<dbReference type="InterPro" id="IPR024087">
    <property type="entry name" value="Creatininase-like_sf"/>
</dbReference>
<dbReference type="GO" id="GO:0046872">
    <property type="term" value="F:metal ion binding"/>
    <property type="evidence" value="ECO:0007669"/>
    <property type="project" value="UniProtKB-KW"/>
</dbReference>
<protein>
    <submittedName>
        <fullName evidence="6">Creatininase</fullName>
    </submittedName>
</protein>
<comment type="cofactor">
    <cofactor evidence="1">
        <name>Zn(2+)</name>
        <dbReference type="ChEBI" id="CHEBI:29105"/>
    </cofactor>
</comment>
<evidence type="ECO:0000256" key="5">
    <source>
        <dbReference type="ARBA" id="ARBA00024029"/>
    </source>
</evidence>